<name>A0ABR0KQA1_9PEZI</name>
<evidence type="ECO:0000313" key="3">
    <source>
        <dbReference type="EMBL" id="KAK5105642.1"/>
    </source>
</evidence>
<evidence type="ECO:0000259" key="2">
    <source>
        <dbReference type="Pfam" id="PF00249"/>
    </source>
</evidence>
<keyword evidence="4" id="KW-1185">Reference proteome</keyword>
<sequence>MRHEQDIVGEGDARHFVRAFADGLTHEHGFGDSEEEDELSSDGPVIEEGQESSEDIVMIEDSEDEEDGGSVQLSLDTLHVLPVNPAGIARDVTAMDSAGESQTDIDNGLENSEPRHDNDPTQADIWNDFPAIGDALALSELSGPSRQSFNAGDVQALGLTIANQISEFLARSQHRAQPLESAWRTPQPRSTDFRRSLTRQDNKSIALRSPSPLGQRSLWAADPQPVARIRKRRLHSSLSGASTPRQLQSNPILDRLNSTHEDSTTNGNVVAEAHGFDLAPGVSVHGSLSDDDTLHTGYSANTKRRISSPQRAGSRRAPRTTFSRQEDELIIRLREENELDWRSIAKFLPDKPPQSIPLHYC</sequence>
<dbReference type="Proteomes" id="UP001357485">
    <property type="component" value="Unassembled WGS sequence"/>
</dbReference>
<feature type="region of interest" description="Disordered" evidence="1">
    <location>
        <begin position="286"/>
        <end position="323"/>
    </location>
</feature>
<organism evidence="3 4">
    <name type="scientific">Cryomyces antarcticus</name>
    <dbReference type="NCBI Taxonomy" id="329879"/>
    <lineage>
        <taxon>Eukaryota</taxon>
        <taxon>Fungi</taxon>
        <taxon>Dikarya</taxon>
        <taxon>Ascomycota</taxon>
        <taxon>Pezizomycotina</taxon>
        <taxon>Dothideomycetes</taxon>
        <taxon>Dothideomycetes incertae sedis</taxon>
        <taxon>Cryomyces</taxon>
    </lineage>
</organism>
<feature type="non-terminal residue" evidence="3">
    <location>
        <position position="361"/>
    </location>
</feature>
<dbReference type="Pfam" id="PF00249">
    <property type="entry name" value="Myb_DNA-binding"/>
    <property type="match status" value="1"/>
</dbReference>
<feature type="region of interest" description="Disordered" evidence="1">
    <location>
        <begin position="177"/>
        <end position="220"/>
    </location>
</feature>
<feature type="compositionally biased region" description="Polar residues" evidence="1">
    <location>
        <begin position="296"/>
        <end position="311"/>
    </location>
</feature>
<dbReference type="CDD" id="cd00167">
    <property type="entry name" value="SANT"/>
    <property type="match status" value="1"/>
</dbReference>
<feature type="compositionally biased region" description="Acidic residues" evidence="1">
    <location>
        <begin position="48"/>
        <end position="68"/>
    </location>
</feature>
<gene>
    <name evidence="3" type="ORF">LTR16_006606</name>
</gene>
<feature type="region of interest" description="Disordered" evidence="1">
    <location>
        <begin position="96"/>
        <end position="124"/>
    </location>
</feature>
<dbReference type="InterPro" id="IPR009057">
    <property type="entry name" value="Homeodomain-like_sf"/>
</dbReference>
<evidence type="ECO:0000256" key="1">
    <source>
        <dbReference type="SAM" id="MobiDB-lite"/>
    </source>
</evidence>
<dbReference type="InterPro" id="IPR001005">
    <property type="entry name" value="SANT/Myb"/>
</dbReference>
<accession>A0ABR0KQA1</accession>
<feature type="domain" description="Myb-like" evidence="2">
    <location>
        <begin position="319"/>
        <end position="360"/>
    </location>
</feature>
<dbReference type="SUPFAM" id="SSF46689">
    <property type="entry name" value="Homeodomain-like"/>
    <property type="match status" value="1"/>
</dbReference>
<protein>
    <recommendedName>
        <fullName evidence="2">Myb-like domain-containing protein</fullName>
    </recommendedName>
</protein>
<proteinExistence type="predicted"/>
<feature type="region of interest" description="Disordered" evidence="1">
    <location>
        <begin position="25"/>
        <end position="70"/>
    </location>
</feature>
<dbReference type="EMBL" id="JAVRRA010025882">
    <property type="protein sequence ID" value="KAK5105642.1"/>
    <property type="molecule type" value="Genomic_DNA"/>
</dbReference>
<evidence type="ECO:0000313" key="4">
    <source>
        <dbReference type="Proteomes" id="UP001357485"/>
    </source>
</evidence>
<feature type="compositionally biased region" description="Basic and acidic residues" evidence="1">
    <location>
        <begin position="191"/>
        <end position="202"/>
    </location>
</feature>
<comment type="caution">
    <text evidence="3">The sequence shown here is derived from an EMBL/GenBank/DDBJ whole genome shotgun (WGS) entry which is preliminary data.</text>
</comment>
<reference evidence="3 4" key="1">
    <citation type="submission" date="2023-08" db="EMBL/GenBank/DDBJ databases">
        <title>Black Yeasts Isolated from many extreme environments.</title>
        <authorList>
            <person name="Coleine C."/>
            <person name="Stajich J.E."/>
            <person name="Selbmann L."/>
        </authorList>
    </citation>
    <scope>NUCLEOTIDE SEQUENCE [LARGE SCALE GENOMIC DNA]</scope>
    <source>
        <strain evidence="3 4">CCFEE 536</strain>
    </source>
</reference>